<organism evidence="3 4">
    <name type="scientific">Paralcaligenes ureilyticus</name>
    <dbReference type="NCBI Taxonomy" id="627131"/>
    <lineage>
        <taxon>Bacteria</taxon>
        <taxon>Pseudomonadati</taxon>
        <taxon>Pseudomonadota</taxon>
        <taxon>Betaproteobacteria</taxon>
        <taxon>Burkholderiales</taxon>
        <taxon>Alcaligenaceae</taxon>
        <taxon>Paralcaligenes</taxon>
    </lineage>
</organism>
<dbReference type="PANTHER" id="PTHR42928">
    <property type="entry name" value="TRICARBOXYLATE-BINDING PROTEIN"/>
    <property type="match status" value="1"/>
</dbReference>
<dbReference type="Gene3D" id="3.40.190.150">
    <property type="entry name" value="Bordetella uptake gene, domain 1"/>
    <property type="match status" value="1"/>
</dbReference>
<dbReference type="OrthoDB" id="5171643at2"/>
<feature type="chain" id="PRO_5020499301" evidence="2">
    <location>
        <begin position="39"/>
        <end position="337"/>
    </location>
</feature>
<protein>
    <submittedName>
        <fullName evidence="3">Tripartite-type tricarboxylate transporter receptor subunit TctC</fullName>
    </submittedName>
</protein>
<dbReference type="AlphaFoldDB" id="A0A4R3MB86"/>
<name>A0A4R3MB86_9BURK</name>
<proteinExistence type="inferred from homology"/>
<dbReference type="PANTHER" id="PTHR42928:SF5">
    <property type="entry name" value="BLR1237 PROTEIN"/>
    <property type="match status" value="1"/>
</dbReference>
<dbReference type="Gene3D" id="3.40.190.10">
    <property type="entry name" value="Periplasmic binding protein-like II"/>
    <property type="match status" value="1"/>
</dbReference>
<feature type="signal peptide" evidence="2">
    <location>
        <begin position="1"/>
        <end position="38"/>
    </location>
</feature>
<evidence type="ECO:0000313" key="3">
    <source>
        <dbReference type="EMBL" id="TCT10841.1"/>
    </source>
</evidence>
<evidence type="ECO:0000256" key="2">
    <source>
        <dbReference type="SAM" id="SignalP"/>
    </source>
</evidence>
<dbReference type="SUPFAM" id="SSF53850">
    <property type="entry name" value="Periplasmic binding protein-like II"/>
    <property type="match status" value="1"/>
</dbReference>
<keyword evidence="2" id="KW-0732">Signal</keyword>
<dbReference type="RefSeq" id="WP_132579282.1">
    <property type="nucleotide sequence ID" value="NZ_SMAJ01000001.1"/>
</dbReference>
<dbReference type="PIRSF" id="PIRSF017082">
    <property type="entry name" value="YflP"/>
    <property type="match status" value="1"/>
</dbReference>
<sequence length="337" mass="36164">MRTLPVVMSLLPRLPSNRAIWAFLFALSLFSGPGAATAAGYPEKPVSIIVPFAVGTATDSIVRLLAKGLHAKLGVPFIVENRPGASGIIGTDRGARSKPDGYTLLAASGTTMSQNPWFFKKIPYNPATDLRPIARIGGFPLAVVVRQEAPWKTMAGFLDAARTTTKSFSYGTAYGMQTVCGELLKKNAKLDLISVPYKGTPQAITDLLGGQIDFMCAEFATSLNAIRGHQLRALAILTDKRSRYLPDVPTMKELGLNFVPEMHSWIGLLAPSGTPTQNIETISRAVLEVAAAPEFSSALDSIGFELATLNASDFGKFLKKDRAIWGEQIKQAGIAPQ</sequence>
<reference evidence="3 4" key="1">
    <citation type="submission" date="2019-03" db="EMBL/GenBank/DDBJ databases">
        <title>Genomic Encyclopedia of Type Strains, Phase IV (KMG-IV): sequencing the most valuable type-strain genomes for metagenomic binning, comparative biology and taxonomic classification.</title>
        <authorList>
            <person name="Goeker M."/>
        </authorList>
    </citation>
    <scope>NUCLEOTIDE SEQUENCE [LARGE SCALE GENOMIC DNA]</scope>
    <source>
        <strain evidence="3 4">DSM 24591</strain>
    </source>
</reference>
<evidence type="ECO:0000256" key="1">
    <source>
        <dbReference type="ARBA" id="ARBA00006987"/>
    </source>
</evidence>
<accession>A0A4R3MB86</accession>
<dbReference type="InterPro" id="IPR042100">
    <property type="entry name" value="Bug_dom1"/>
</dbReference>
<dbReference type="Proteomes" id="UP000295525">
    <property type="component" value="Unassembled WGS sequence"/>
</dbReference>
<keyword evidence="4" id="KW-1185">Reference proteome</keyword>
<keyword evidence="3" id="KW-0675">Receptor</keyword>
<evidence type="ECO:0000313" key="4">
    <source>
        <dbReference type="Proteomes" id="UP000295525"/>
    </source>
</evidence>
<dbReference type="Pfam" id="PF03401">
    <property type="entry name" value="TctC"/>
    <property type="match status" value="1"/>
</dbReference>
<comment type="caution">
    <text evidence="3">The sequence shown here is derived from an EMBL/GenBank/DDBJ whole genome shotgun (WGS) entry which is preliminary data.</text>
</comment>
<comment type="similarity">
    <text evidence="1">Belongs to the UPF0065 (bug) family.</text>
</comment>
<dbReference type="EMBL" id="SMAJ01000001">
    <property type="protein sequence ID" value="TCT10841.1"/>
    <property type="molecule type" value="Genomic_DNA"/>
</dbReference>
<gene>
    <name evidence="3" type="ORF">EDC26_10161</name>
</gene>
<dbReference type="CDD" id="cd07012">
    <property type="entry name" value="PBP2_Bug_TTT"/>
    <property type="match status" value="1"/>
</dbReference>
<dbReference type="InterPro" id="IPR005064">
    <property type="entry name" value="BUG"/>
</dbReference>